<dbReference type="OrthoDB" id="5678128at2"/>
<feature type="domain" description="GUN4-like" evidence="1">
    <location>
        <begin position="8"/>
        <end position="133"/>
    </location>
</feature>
<evidence type="ECO:0000259" key="2">
    <source>
        <dbReference type="Pfam" id="PF13391"/>
    </source>
</evidence>
<evidence type="ECO:0008006" key="5">
    <source>
        <dbReference type="Google" id="ProtNLM"/>
    </source>
</evidence>
<reference evidence="3 4" key="1">
    <citation type="journal article" date="2013" name="Genome Biol. Evol.">
        <title>Genomes of Stigonematalean cyanobacteria (subsection V) and the evolution of oxygenic photosynthesis from prokaryotes to plastids.</title>
        <authorList>
            <person name="Dagan T."/>
            <person name="Roettger M."/>
            <person name="Stucken K."/>
            <person name="Landan G."/>
            <person name="Koch R."/>
            <person name="Major P."/>
            <person name="Gould S.B."/>
            <person name="Goremykin V.V."/>
            <person name="Rippka R."/>
            <person name="Tandeau de Marsac N."/>
            <person name="Gugger M."/>
            <person name="Lockhart P.J."/>
            <person name="Allen J.F."/>
            <person name="Brune I."/>
            <person name="Maus I."/>
            <person name="Puhler A."/>
            <person name="Martin W.F."/>
        </authorList>
    </citation>
    <scope>NUCLEOTIDE SEQUENCE [LARGE SCALE GENOMIC DNA]</scope>
    <source>
        <strain evidence="3 4">PCC 7110</strain>
    </source>
</reference>
<dbReference type="AlphaFoldDB" id="A0A139WQS1"/>
<dbReference type="RefSeq" id="WP_017740950.1">
    <property type="nucleotide sequence ID" value="NZ_KQ976355.1"/>
</dbReference>
<feature type="domain" description="HNH nuclease" evidence="2">
    <location>
        <begin position="283"/>
        <end position="332"/>
    </location>
</feature>
<dbReference type="SUPFAM" id="SSF140869">
    <property type="entry name" value="GUN4-like"/>
    <property type="match status" value="1"/>
</dbReference>
<dbReference type="GO" id="GO:0030288">
    <property type="term" value="C:outer membrane-bounded periplasmic space"/>
    <property type="evidence" value="ECO:0007669"/>
    <property type="project" value="TreeGrafter"/>
</dbReference>
<keyword evidence="4" id="KW-1185">Reference proteome</keyword>
<dbReference type="InterPro" id="IPR037215">
    <property type="entry name" value="GUN4-like_sf"/>
</dbReference>
<dbReference type="PANTHER" id="PTHR34800:SF1">
    <property type="entry name" value="TETRAPYRROLE-BINDING PROTEIN, CHLOROPLASTIC"/>
    <property type="match status" value="1"/>
</dbReference>
<dbReference type="Proteomes" id="UP000076925">
    <property type="component" value="Unassembled WGS sequence"/>
</dbReference>
<sequence>MSEFKLISDTGIDYTHLQNFLLIKNWLKADDETARLIFQFATDKNITSQDIANIPCEDLQIIDQLWMYYSDKYFGFSIQTNFWDVLIKEHKKANFLTFSILSYKLGWFLEEGWLNYETKLDLQKVPKGHFPRWGFGIIPITSEVTWTPGIMGLRSLSAYVRILGYGADLKLFEILPDFGTISPLENLFARIKTCDLVNTTANGLPTLKQRLEQNLELQAVINQISITSEISEIDTKIDYLESQNYYTPKRRKVFRKRIITSIAQRRGQPLFRKALLNAYNYCCAMSGCNAQEALEAAHIIPYCKTEDNNISNGLLLRADLHTLFDLNLIAIDPKTMQIRIAPSLLGTSYEKEIHNKFLQLPINKSDYPSTEALIWRCNQCNWYNQLYK</sequence>
<dbReference type="CDD" id="cd00085">
    <property type="entry name" value="HNHc"/>
    <property type="match status" value="1"/>
</dbReference>
<protein>
    <recommendedName>
        <fullName evidence="5">HNH nuclease domain-containing protein</fullName>
    </recommendedName>
</protein>
<dbReference type="InterPro" id="IPR008629">
    <property type="entry name" value="GUN4-like"/>
</dbReference>
<organism evidence="3 4">
    <name type="scientific">Scytonema hofmannii PCC 7110</name>
    <dbReference type="NCBI Taxonomy" id="128403"/>
    <lineage>
        <taxon>Bacteria</taxon>
        <taxon>Bacillati</taxon>
        <taxon>Cyanobacteriota</taxon>
        <taxon>Cyanophyceae</taxon>
        <taxon>Nostocales</taxon>
        <taxon>Scytonemataceae</taxon>
        <taxon>Scytonema</taxon>
    </lineage>
</organism>
<dbReference type="Gene3D" id="1.10.10.1770">
    <property type="entry name" value="Gun4-like"/>
    <property type="match status" value="1"/>
</dbReference>
<dbReference type="CDD" id="cd16383">
    <property type="entry name" value="GUN4"/>
    <property type="match status" value="1"/>
</dbReference>
<dbReference type="Pfam" id="PF13391">
    <property type="entry name" value="HNH_2"/>
    <property type="match status" value="1"/>
</dbReference>
<dbReference type="InterPro" id="IPR003615">
    <property type="entry name" value="HNH_nuc"/>
</dbReference>
<gene>
    <name evidence="3" type="ORF">WA1_49525</name>
</gene>
<evidence type="ECO:0000313" key="4">
    <source>
        <dbReference type="Proteomes" id="UP000076925"/>
    </source>
</evidence>
<dbReference type="Pfam" id="PF05419">
    <property type="entry name" value="GUN4"/>
    <property type="match status" value="1"/>
</dbReference>
<proteinExistence type="predicted"/>
<dbReference type="PANTHER" id="PTHR34800">
    <property type="entry name" value="TETRAPYRROLE-BINDING PROTEIN, CHLOROPLASTIC"/>
    <property type="match status" value="1"/>
</dbReference>
<evidence type="ECO:0000313" key="3">
    <source>
        <dbReference type="EMBL" id="KYC34779.1"/>
    </source>
</evidence>
<name>A0A139WQS1_9CYAN</name>
<evidence type="ECO:0000259" key="1">
    <source>
        <dbReference type="Pfam" id="PF05419"/>
    </source>
</evidence>
<comment type="caution">
    <text evidence="3">The sequence shown here is derived from an EMBL/GenBank/DDBJ whole genome shotgun (WGS) entry which is preliminary data.</text>
</comment>
<dbReference type="EMBL" id="ANNX02000064">
    <property type="protein sequence ID" value="KYC34779.1"/>
    <property type="molecule type" value="Genomic_DNA"/>
</dbReference>
<dbReference type="Gene3D" id="1.25.40.620">
    <property type="match status" value="1"/>
</dbReference>
<dbReference type="GO" id="GO:0046906">
    <property type="term" value="F:tetrapyrrole binding"/>
    <property type="evidence" value="ECO:0007669"/>
    <property type="project" value="TreeGrafter"/>
</dbReference>
<accession>A0A139WQS1</accession>